<evidence type="ECO:0000313" key="3">
    <source>
        <dbReference type="Proteomes" id="UP001178507"/>
    </source>
</evidence>
<feature type="domain" description="PDZ" evidence="1">
    <location>
        <begin position="64"/>
        <end position="146"/>
    </location>
</feature>
<comment type="caution">
    <text evidence="2">The sequence shown here is derived from an EMBL/GenBank/DDBJ whole genome shotgun (WGS) entry which is preliminary data.</text>
</comment>
<protein>
    <recommendedName>
        <fullName evidence="1">PDZ domain-containing protein</fullName>
    </recommendedName>
</protein>
<keyword evidence="3" id="KW-1185">Reference proteome</keyword>
<dbReference type="SUPFAM" id="SSF50156">
    <property type="entry name" value="PDZ domain-like"/>
    <property type="match status" value="1"/>
</dbReference>
<name>A0AA36I601_9DINO</name>
<sequence>METIQAFFGGCCPGCDTQHSEPEILPVQDVFHPVKSKSRTELAEDVIDPSINLHGWTVREGHRLVMVEIDKEGGALGMALEEARDGVMVSSIEDGGLVAQWNQDHPLRAVKPGDVIFEVNKKQGKYKELRDKLKKEERVTMILRSD</sequence>
<gene>
    <name evidence="2" type="ORF">EVOR1521_LOCUS8658</name>
</gene>
<dbReference type="InterPro" id="IPR001478">
    <property type="entry name" value="PDZ"/>
</dbReference>
<evidence type="ECO:0000313" key="2">
    <source>
        <dbReference type="EMBL" id="CAJ1380813.1"/>
    </source>
</evidence>
<dbReference type="Gene3D" id="2.30.42.10">
    <property type="match status" value="1"/>
</dbReference>
<organism evidence="2 3">
    <name type="scientific">Effrenium voratum</name>
    <dbReference type="NCBI Taxonomy" id="2562239"/>
    <lineage>
        <taxon>Eukaryota</taxon>
        <taxon>Sar</taxon>
        <taxon>Alveolata</taxon>
        <taxon>Dinophyceae</taxon>
        <taxon>Suessiales</taxon>
        <taxon>Symbiodiniaceae</taxon>
        <taxon>Effrenium</taxon>
    </lineage>
</organism>
<proteinExistence type="predicted"/>
<dbReference type="Proteomes" id="UP001178507">
    <property type="component" value="Unassembled WGS sequence"/>
</dbReference>
<dbReference type="AlphaFoldDB" id="A0AA36I601"/>
<dbReference type="InterPro" id="IPR036034">
    <property type="entry name" value="PDZ_sf"/>
</dbReference>
<dbReference type="EMBL" id="CAUJNA010000748">
    <property type="protein sequence ID" value="CAJ1380813.1"/>
    <property type="molecule type" value="Genomic_DNA"/>
</dbReference>
<evidence type="ECO:0000259" key="1">
    <source>
        <dbReference type="PROSITE" id="PS50106"/>
    </source>
</evidence>
<reference evidence="2" key="1">
    <citation type="submission" date="2023-08" db="EMBL/GenBank/DDBJ databases">
        <authorList>
            <person name="Chen Y."/>
            <person name="Shah S."/>
            <person name="Dougan E. K."/>
            <person name="Thang M."/>
            <person name="Chan C."/>
        </authorList>
    </citation>
    <scope>NUCLEOTIDE SEQUENCE</scope>
</reference>
<dbReference type="PROSITE" id="PS50106">
    <property type="entry name" value="PDZ"/>
    <property type="match status" value="1"/>
</dbReference>
<accession>A0AA36I601</accession>